<feature type="transmembrane region" description="Helical" evidence="1">
    <location>
        <begin position="12"/>
        <end position="33"/>
    </location>
</feature>
<feature type="domain" description="Acyltransferase 3" evidence="2">
    <location>
        <begin position="15"/>
        <end position="301"/>
    </location>
</feature>
<accession>A0ABQ1JGM5</accession>
<feature type="transmembrane region" description="Helical" evidence="1">
    <location>
        <begin position="260"/>
        <end position="278"/>
    </location>
</feature>
<keyword evidence="4" id="KW-1185">Reference proteome</keyword>
<feature type="transmembrane region" description="Helical" evidence="1">
    <location>
        <begin position="193"/>
        <end position="213"/>
    </location>
</feature>
<dbReference type="EMBL" id="BMKF01000002">
    <property type="protein sequence ID" value="GGB67886.1"/>
    <property type="molecule type" value="Genomic_DNA"/>
</dbReference>
<feature type="transmembrane region" description="Helical" evidence="1">
    <location>
        <begin position="167"/>
        <end position="186"/>
    </location>
</feature>
<name>A0ABQ1JGM5_9PROT</name>
<evidence type="ECO:0000313" key="3">
    <source>
        <dbReference type="EMBL" id="GGB67886.1"/>
    </source>
</evidence>
<keyword evidence="1" id="KW-0472">Membrane</keyword>
<keyword evidence="1" id="KW-0812">Transmembrane</keyword>
<dbReference type="PANTHER" id="PTHR23028">
    <property type="entry name" value="ACETYLTRANSFERASE"/>
    <property type="match status" value="1"/>
</dbReference>
<protein>
    <submittedName>
        <fullName evidence="3">Acyltransferase</fullName>
    </submittedName>
</protein>
<keyword evidence="1" id="KW-1133">Transmembrane helix</keyword>
<dbReference type="Proteomes" id="UP000628854">
    <property type="component" value="Unassembled WGS sequence"/>
</dbReference>
<sequence>MLPYGDLLAWVPFASVGYLGVTLFFMISGFVILMTLERTASLIDFAVRRSARIWPTLVLCGCLTWLIALAIGPEQFKASPAEFLLSIFAFPPQYIGDLTGQSDWGWLDGAYWSLWVEVRFYAMIGVCYYLLKSRWMTGWFAFQGICALLLLGFSFTNLGVLDKIGSLLFYQDVVYFSFGMIAFKVYSERRFSTGMRVAFGLSALHALVLVLHLTGGKPFSAEFVFGYATIFILFWAALWHEPFKNLLAWQPLVQIGRASYSFYLLHQVIGLSIMYWASQMMPGWAVAAFVLPAVIILLLALSRAVFLNYEQPLNRKIVELQAQTA</sequence>
<dbReference type="Pfam" id="PF01757">
    <property type="entry name" value="Acyl_transf_3"/>
    <property type="match status" value="1"/>
</dbReference>
<feature type="transmembrane region" description="Helical" evidence="1">
    <location>
        <begin position="138"/>
        <end position="161"/>
    </location>
</feature>
<feature type="transmembrane region" description="Helical" evidence="1">
    <location>
        <begin position="53"/>
        <end position="72"/>
    </location>
</feature>
<proteinExistence type="predicted"/>
<dbReference type="InterPro" id="IPR002656">
    <property type="entry name" value="Acyl_transf_3_dom"/>
</dbReference>
<reference evidence="4" key="1">
    <citation type="journal article" date="2019" name="Int. J. Syst. Evol. Microbiol.">
        <title>The Global Catalogue of Microorganisms (GCM) 10K type strain sequencing project: providing services to taxonomists for standard genome sequencing and annotation.</title>
        <authorList>
            <consortium name="The Broad Institute Genomics Platform"/>
            <consortium name="The Broad Institute Genome Sequencing Center for Infectious Disease"/>
            <person name="Wu L."/>
            <person name="Ma J."/>
        </authorList>
    </citation>
    <scope>NUCLEOTIDE SEQUENCE [LARGE SCALE GENOMIC DNA]</scope>
    <source>
        <strain evidence="4">CGMCC 1.15928</strain>
    </source>
</reference>
<comment type="caution">
    <text evidence="3">The sequence shown here is derived from an EMBL/GenBank/DDBJ whole genome shotgun (WGS) entry which is preliminary data.</text>
</comment>
<evidence type="ECO:0000313" key="4">
    <source>
        <dbReference type="Proteomes" id="UP000628854"/>
    </source>
</evidence>
<evidence type="ECO:0000259" key="2">
    <source>
        <dbReference type="Pfam" id="PF01757"/>
    </source>
</evidence>
<organism evidence="3 4">
    <name type="scientific">Henriciella pelagia</name>
    <dbReference type="NCBI Taxonomy" id="1977912"/>
    <lineage>
        <taxon>Bacteria</taxon>
        <taxon>Pseudomonadati</taxon>
        <taxon>Pseudomonadota</taxon>
        <taxon>Alphaproteobacteria</taxon>
        <taxon>Hyphomonadales</taxon>
        <taxon>Hyphomonadaceae</taxon>
        <taxon>Henriciella</taxon>
    </lineage>
</organism>
<feature type="transmembrane region" description="Helical" evidence="1">
    <location>
        <begin position="284"/>
        <end position="306"/>
    </location>
</feature>
<keyword evidence="3" id="KW-0808">Transferase</keyword>
<gene>
    <name evidence="3" type="ORF">GCM10011503_15710</name>
</gene>
<feature type="transmembrane region" description="Helical" evidence="1">
    <location>
        <begin position="219"/>
        <end position="239"/>
    </location>
</feature>
<dbReference type="InterPro" id="IPR050879">
    <property type="entry name" value="Acyltransferase_3"/>
</dbReference>
<dbReference type="PANTHER" id="PTHR23028:SF53">
    <property type="entry name" value="ACYL_TRANSF_3 DOMAIN-CONTAINING PROTEIN"/>
    <property type="match status" value="1"/>
</dbReference>
<evidence type="ECO:0000256" key="1">
    <source>
        <dbReference type="SAM" id="Phobius"/>
    </source>
</evidence>
<feature type="transmembrane region" description="Helical" evidence="1">
    <location>
        <begin position="110"/>
        <end position="131"/>
    </location>
</feature>
<dbReference type="GO" id="GO:0016746">
    <property type="term" value="F:acyltransferase activity"/>
    <property type="evidence" value="ECO:0007669"/>
    <property type="project" value="UniProtKB-KW"/>
</dbReference>
<keyword evidence="3" id="KW-0012">Acyltransferase</keyword>